<dbReference type="SUPFAM" id="SSF48239">
    <property type="entry name" value="Terpenoid cyclases/Protein prenyltransferases"/>
    <property type="match status" value="1"/>
</dbReference>
<protein>
    <submittedName>
        <fullName evidence="1">R-linalool synthase QH1, chloroplastic-like</fullName>
    </submittedName>
</protein>
<name>A0A6L2N882_TANCI</name>
<sequence>MIEDWVSGVVSVLLGDGASWSTIIVEGEPVDAAGSEATTLVIGAMTSGVGHMFGAAGVQTPENNLDNLHSSREEDGTLEAVDPQDLLGCDPLALVDGFTHVEDNTGLLETRFDEEALFVIVFPEDVTRSVNLTLLSLFVEVTATNELLKLGQSDSFTRCTTLHEICKPKRLTQCISATVNTAKPLSRRSANYAPSLWSFEHIQSLSSKYTGKNCVARADSLKKIVKTMIHEVGNPSSALELVDDLQRLGMRKINPVLSEIIPDVAIRAIETQLSSPKEIMCHFCDLTPSGWRVIDHAISGKLRDKSVKESWELAEDVALYDNESWNYPRDLAKPIKAISLPQDVASTFDRHFVELENFAKPIKAISLPQDVTSTSDRHFVELENKVQCLLEAHITPKLSV</sequence>
<evidence type="ECO:0000313" key="1">
    <source>
        <dbReference type="EMBL" id="GEU82421.1"/>
    </source>
</evidence>
<accession>A0A6L2N882</accession>
<gene>
    <name evidence="1" type="ORF">Tci_054399</name>
</gene>
<dbReference type="EMBL" id="BKCJ010008476">
    <property type="protein sequence ID" value="GEU82421.1"/>
    <property type="molecule type" value="Genomic_DNA"/>
</dbReference>
<organism evidence="1">
    <name type="scientific">Tanacetum cinerariifolium</name>
    <name type="common">Dalmatian daisy</name>
    <name type="synonym">Chrysanthemum cinerariifolium</name>
    <dbReference type="NCBI Taxonomy" id="118510"/>
    <lineage>
        <taxon>Eukaryota</taxon>
        <taxon>Viridiplantae</taxon>
        <taxon>Streptophyta</taxon>
        <taxon>Embryophyta</taxon>
        <taxon>Tracheophyta</taxon>
        <taxon>Spermatophyta</taxon>
        <taxon>Magnoliopsida</taxon>
        <taxon>eudicotyledons</taxon>
        <taxon>Gunneridae</taxon>
        <taxon>Pentapetalae</taxon>
        <taxon>asterids</taxon>
        <taxon>campanulids</taxon>
        <taxon>Asterales</taxon>
        <taxon>Asteraceae</taxon>
        <taxon>Asteroideae</taxon>
        <taxon>Anthemideae</taxon>
        <taxon>Anthemidinae</taxon>
        <taxon>Tanacetum</taxon>
    </lineage>
</organism>
<dbReference type="InterPro" id="IPR036965">
    <property type="entry name" value="Terpene_synth_N_sf"/>
</dbReference>
<proteinExistence type="predicted"/>
<reference evidence="1" key="1">
    <citation type="journal article" date="2019" name="Sci. Rep.">
        <title>Draft genome of Tanacetum cinerariifolium, the natural source of mosquito coil.</title>
        <authorList>
            <person name="Yamashiro T."/>
            <person name="Shiraishi A."/>
            <person name="Satake H."/>
            <person name="Nakayama K."/>
        </authorList>
    </citation>
    <scope>NUCLEOTIDE SEQUENCE</scope>
</reference>
<comment type="caution">
    <text evidence="1">The sequence shown here is derived from an EMBL/GenBank/DDBJ whole genome shotgun (WGS) entry which is preliminary data.</text>
</comment>
<dbReference type="GO" id="GO:0010333">
    <property type="term" value="F:terpene synthase activity"/>
    <property type="evidence" value="ECO:0007669"/>
    <property type="project" value="InterPro"/>
</dbReference>
<dbReference type="AlphaFoldDB" id="A0A6L2N882"/>
<dbReference type="Gene3D" id="1.50.10.130">
    <property type="entry name" value="Terpene synthase, N-terminal domain"/>
    <property type="match status" value="1"/>
</dbReference>
<dbReference type="InterPro" id="IPR008930">
    <property type="entry name" value="Terpenoid_cyclase/PrenylTrfase"/>
</dbReference>